<dbReference type="Proteomes" id="UP000028643">
    <property type="component" value="Unassembled WGS sequence"/>
</dbReference>
<keyword evidence="3" id="KW-0808">Transferase</keyword>
<feature type="domain" description="Glycosyltransferase 2-like" evidence="2">
    <location>
        <begin position="1"/>
        <end position="161"/>
    </location>
</feature>
<organism evidence="3 4">
    <name type="scientific">Pseudomonas syringae</name>
    <dbReference type="NCBI Taxonomy" id="317"/>
    <lineage>
        <taxon>Bacteria</taxon>
        <taxon>Pseudomonadati</taxon>
        <taxon>Pseudomonadota</taxon>
        <taxon>Gammaproteobacteria</taxon>
        <taxon>Pseudomonadales</taxon>
        <taxon>Pseudomonadaceae</taxon>
        <taxon>Pseudomonas</taxon>
    </lineage>
</organism>
<dbReference type="CDD" id="cd04196">
    <property type="entry name" value="GT_2_like_d"/>
    <property type="match status" value="1"/>
</dbReference>
<keyword evidence="1" id="KW-0472">Membrane</keyword>
<evidence type="ECO:0000313" key="4">
    <source>
        <dbReference type="Proteomes" id="UP000028643"/>
    </source>
</evidence>
<keyword evidence="1" id="KW-0997">Cell inner membrane</keyword>
<proteinExistence type="predicted"/>
<gene>
    <name evidence="3" type="ORF">IV02_12740</name>
</gene>
<comment type="caution">
    <text evidence="3">The sequence shown here is derived from an EMBL/GenBank/DDBJ whole genome shotgun (WGS) entry which is preliminary data.</text>
</comment>
<evidence type="ECO:0000259" key="2">
    <source>
        <dbReference type="Pfam" id="PF00535"/>
    </source>
</evidence>
<dbReference type="SUPFAM" id="SSF53448">
    <property type="entry name" value="Nucleotide-diphospho-sugar transferases"/>
    <property type="match status" value="1"/>
</dbReference>
<dbReference type="Pfam" id="PF00535">
    <property type="entry name" value="Glycos_transf_2"/>
    <property type="match status" value="1"/>
</dbReference>
<protein>
    <submittedName>
        <fullName evidence="3">Glycosyl transferase family 2</fullName>
    </submittedName>
</protein>
<dbReference type="Gene3D" id="3.90.550.10">
    <property type="entry name" value="Spore Coat Polysaccharide Biosynthesis Protein SpsA, Chain A"/>
    <property type="match status" value="1"/>
</dbReference>
<accession>A0A085V7N3</accession>
<evidence type="ECO:0000313" key="3">
    <source>
        <dbReference type="EMBL" id="KFE51446.1"/>
    </source>
</evidence>
<dbReference type="GO" id="GO:0016740">
    <property type="term" value="F:transferase activity"/>
    <property type="evidence" value="ECO:0007669"/>
    <property type="project" value="UniProtKB-KW"/>
</dbReference>
<reference evidence="3 4" key="1">
    <citation type="submission" date="2014-07" db="EMBL/GenBank/DDBJ databases">
        <title>Draft Genome Sequences of Environmental Pseudomonas syringae strains.</title>
        <authorList>
            <person name="Baltrus D.A."/>
            <person name="Berge O."/>
            <person name="Morris C."/>
        </authorList>
    </citation>
    <scope>NUCLEOTIDE SEQUENCE [LARGE SCALE GENOMIC DNA]</scope>
    <source>
        <strain evidence="3 4">CEB003</strain>
    </source>
</reference>
<name>A0A085V7N3_PSESX</name>
<dbReference type="InterPro" id="IPR001173">
    <property type="entry name" value="Glyco_trans_2-like"/>
</dbReference>
<sequence>MCSYNGERFISEQLGSIERQTHANWSLIVSDDGSEDATLQILEQFGKRWNTRRLKIVSGPGRGFAANFLSLTSRTDIKSGLHAWSDQDDIWHADKLARAVTWLKTIPEYIPALYCARSELVGETGSTIGYSPLFRRPPQFTNALVQSISGGNTMVFNEAARALLQEAGAMVNVPSHDWWAYQLISGAGGEIYYDPEPRVQYRQHDGNVVGGNIDWSTRLKRARMVFQGRFITWNSQNIQALETMIHRLKPENKTTLLEFRSARNQRLINRILGVWRTRVHRQTLCQNLALFLATLFKKI</sequence>
<dbReference type="EMBL" id="JPQT01000104">
    <property type="protein sequence ID" value="KFE51446.1"/>
    <property type="molecule type" value="Genomic_DNA"/>
</dbReference>
<dbReference type="PATRIC" id="fig|317.174.peg.2618"/>
<keyword evidence="1" id="KW-1003">Cell membrane</keyword>
<dbReference type="InterPro" id="IPR029044">
    <property type="entry name" value="Nucleotide-diphossugar_trans"/>
</dbReference>
<evidence type="ECO:0000256" key="1">
    <source>
        <dbReference type="ARBA" id="ARBA00022519"/>
    </source>
</evidence>
<dbReference type="AlphaFoldDB" id="A0A085V7N3"/>